<dbReference type="InterPro" id="IPR050639">
    <property type="entry name" value="SSR_resolvase"/>
</dbReference>
<dbReference type="InterPro" id="IPR006119">
    <property type="entry name" value="Resolv_N"/>
</dbReference>
<dbReference type="SUPFAM" id="SSF53041">
    <property type="entry name" value="Resolvase-like"/>
    <property type="match status" value="1"/>
</dbReference>
<dbReference type="EMBL" id="SUNE01000003">
    <property type="protein sequence ID" value="MDG5899368.1"/>
    <property type="molecule type" value="Genomic_DNA"/>
</dbReference>
<dbReference type="CDD" id="cd03767">
    <property type="entry name" value="SR_Res_par"/>
    <property type="match status" value="1"/>
</dbReference>
<dbReference type="Pfam" id="PF13384">
    <property type="entry name" value="HTH_23"/>
    <property type="match status" value="1"/>
</dbReference>
<feature type="active site" description="O-(5'-phospho-DNA)-serine intermediate" evidence="4 5">
    <location>
        <position position="28"/>
    </location>
</feature>
<dbReference type="PROSITE" id="PS00398">
    <property type="entry name" value="RECOMBINASES_2"/>
    <property type="match status" value="1"/>
</dbReference>
<sequence>MNTPKCNDLRHHMLNTPNLTIRAYLRASTKDQDSLRAKPELIAFAKAHHVKITTFYQENVSGNDPDRPELNRLIEEASEGDILLIEKMDRLSRLPWETWQSLKSKIASKGIIIVIADQPQTHSALTANDVNSGFIQKALTNFMIDLAAGMARDDYETRRVRQAQGIAKAKAEGKTWGGQNKDEKLHQAIQTHLQTMSIRKTAEMLGCSVSTVQRVKKQNLIKLEAIEL</sequence>
<evidence type="ECO:0000256" key="3">
    <source>
        <dbReference type="ARBA" id="ARBA00023172"/>
    </source>
</evidence>
<evidence type="ECO:0000313" key="7">
    <source>
        <dbReference type="EMBL" id="MDG5899368.1"/>
    </source>
</evidence>
<dbReference type="PROSITE" id="PS51736">
    <property type="entry name" value="RECOMBINASES_3"/>
    <property type="match status" value="1"/>
</dbReference>
<protein>
    <submittedName>
        <fullName evidence="7">Resolvase</fullName>
    </submittedName>
</protein>
<dbReference type="PROSITE" id="PS00397">
    <property type="entry name" value="RECOMBINASES_1"/>
    <property type="match status" value="1"/>
</dbReference>
<reference evidence="7" key="1">
    <citation type="journal article" date="2019" name="Int J Environ Res Public Health">
        <title>Characterization of Chromosome-Mediated BlaOXA-894 in Shewanella xiamenensis Isolated from Pig Wastewater.</title>
        <authorList>
            <person name="Zou H."/>
            <person name="Zhou Z."/>
            <person name="Xia H."/>
            <person name="Zhao Q."/>
            <person name="Li X."/>
        </authorList>
    </citation>
    <scope>NUCLEOTIDE SEQUENCE</scope>
    <source>
        <strain evidence="7">2015oxa</strain>
    </source>
</reference>
<name>A0AAW6QVF5_9GAMM</name>
<dbReference type="PANTHER" id="PTHR30461">
    <property type="entry name" value="DNA-INVERTASE FROM LAMBDOID PROPHAGE"/>
    <property type="match status" value="1"/>
</dbReference>
<dbReference type="AlphaFoldDB" id="A0AAW6QVF5"/>
<feature type="domain" description="Resolvase/invertase-type recombinase catalytic" evidence="6">
    <location>
        <begin position="20"/>
        <end position="173"/>
    </location>
</feature>
<dbReference type="GO" id="GO:0015074">
    <property type="term" value="P:DNA integration"/>
    <property type="evidence" value="ECO:0007669"/>
    <property type="project" value="UniProtKB-KW"/>
</dbReference>
<keyword evidence="3" id="KW-0233">DNA recombination</keyword>
<dbReference type="Pfam" id="PF00239">
    <property type="entry name" value="Resolvase"/>
    <property type="match status" value="1"/>
</dbReference>
<keyword evidence="1" id="KW-0229">DNA integration</keyword>
<keyword evidence="2" id="KW-0238">DNA-binding</keyword>
<dbReference type="SMART" id="SM00857">
    <property type="entry name" value="Resolvase"/>
    <property type="match status" value="1"/>
</dbReference>
<proteinExistence type="predicted"/>
<dbReference type="InterPro" id="IPR006118">
    <property type="entry name" value="Recombinase_CS"/>
</dbReference>
<accession>A0AAW6QVF5</accession>
<evidence type="ECO:0000259" key="6">
    <source>
        <dbReference type="PROSITE" id="PS51736"/>
    </source>
</evidence>
<organism evidence="7">
    <name type="scientific">Shewanella xiamenensis</name>
    <dbReference type="NCBI Taxonomy" id="332186"/>
    <lineage>
        <taxon>Bacteria</taxon>
        <taxon>Pseudomonadati</taxon>
        <taxon>Pseudomonadota</taxon>
        <taxon>Gammaproteobacteria</taxon>
        <taxon>Alteromonadales</taxon>
        <taxon>Shewanellaceae</taxon>
        <taxon>Shewanella</taxon>
    </lineage>
</organism>
<dbReference type="GO" id="GO:0000150">
    <property type="term" value="F:DNA strand exchange activity"/>
    <property type="evidence" value="ECO:0007669"/>
    <property type="project" value="InterPro"/>
</dbReference>
<dbReference type="Proteomes" id="UP001152518">
    <property type="component" value="Unassembled WGS sequence"/>
</dbReference>
<dbReference type="InterPro" id="IPR036162">
    <property type="entry name" value="Resolvase-like_N_sf"/>
</dbReference>
<evidence type="ECO:0000256" key="1">
    <source>
        <dbReference type="ARBA" id="ARBA00022908"/>
    </source>
</evidence>
<dbReference type="GO" id="GO:0003677">
    <property type="term" value="F:DNA binding"/>
    <property type="evidence" value="ECO:0007669"/>
    <property type="project" value="UniProtKB-KW"/>
</dbReference>
<reference evidence="7" key="2">
    <citation type="submission" date="2019-04" db="EMBL/GenBank/DDBJ databases">
        <authorList>
            <person name="Zou H."/>
        </authorList>
    </citation>
    <scope>NUCLEOTIDE SEQUENCE</scope>
    <source>
        <strain evidence="7">2015oxa</strain>
    </source>
</reference>
<dbReference type="Gene3D" id="3.40.50.1390">
    <property type="entry name" value="Resolvase, N-terminal catalytic domain"/>
    <property type="match status" value="1"/>
</dbReference>
<comment type="caution">
    <text evidence="7">The sequence shown here is derived from an EMBL/GenBank/DDBJ whole genome shotgun (WGS) entry which is preliminary data.</text>
</comment>
<dbReference type="PANTHER" id="PTHR30461:SF25">
    <property type="entry name" value="RESOLVASE-RELATED"/>
    <property type="match status" value="1"/>
</dbReference>
<evidence type="ECO:0000256" key="2">
    <source>
        <dbReference type="ARBA" id="ARBA00023125"/>
    </source>
</evidence>
<evidence type="ECO:0000256" key="5">
    <source>
        <dbReference type="PROSITE-ProRule" id="PRU10137"/>
    </source>
</evidence>
<evidence type="ECO:0000256" key="4">
    <source>
        <dbReference type="PIRSR" id="PIRSR606118-50"/>
    </source>
</evidence>
<gene>
    <name evidence="7" type="ORF">E2650_05510</name>
</gene>